<name>A0A2T0TSP8_9ACTN</name>
<organism evidence="1 2">
    <name type="scientific">Geodermatophilus tzadiensis</name>
    <dbReference type="NCBI Taxonomy" id="1137988"/>
    <lineage>
        <taxon>Bacteria</taxon>
        <taxon>Bacillati</taxon>
        <taxon>Actinomycetota</taxon>
        <taxon>Actinomycetes</taxon>
        <taxon>Geodermatophilales</taxon>
        <taxon>Geodermatophilaceae</taxon>
        <taxon>Geodermatophilus</taxon>
    </lineage>
</organism>
<dbReference type="OrthoDB" id="530515at2"/>
<dbReference type="RefSeq" id="WP_106277720.1">
    <property type="nucleotide sequence ID" value="NZ_PVTG01000008.1"/>
</dbReference>
<evidence type="ECO:0000313" key="1">
    <source>
        <dbReference type="EMBL" id="PRY48677.1"/>
    </source>
</evidence>
<keyword evidence="2" id="KW-1185">Reference proteome</keyword>
<dbReference type="AlphaFoldDB" id="A0A2T0TSP8"/>
<comment type="caution">
    <text evidence="1">The sequence shown here is derived from an EMBL/GenBank/DDBJ whole genome shotgun (WGS) entry which is preliminary data.</text>
</comment>
<gene>
    <name evidence="1" type="ORF">LY71_10855</name>
</gene>
<protein>
    <submittedName>
        <fullName evidence="1">Uncharacterized protein</fullName>
    </submittedName>
</protein>
<dbReference type="Proteomes" id="UP000239210">
    <property type="component" value="Unassembled WGS sequence"/>
</dbReference>
<dbReference type="EMBL" id="PVTG01000008">
    <property type="protein sequence ID" value="PRY48677.1"/>
    <property type="molecule type" value="Genomic_DNA"/>
</dbReference>
<sequence>MATIRTTAETLTVTLTRAEKVLGLLRDLEVPLSAVRSVEVVPDGLAAARGLRAPGLGLPGRRLIGTWRRRGTRTLVSVRRGEPAVRIGLAGQRFDTVLVSGADTADVAASLTAAVPSGR</sequence>
<accession>A0A2T0TSP8</accession>
<proteinExistence type="predicted"/>
<reference evidence="1 2" key="1">
    <citation type="submission" date="2018-03" db="EMBL/GenBank/DDBJ databases">
        <title>Genomic Encyclopedia of Archaeal and Bacterial Type Strains, Phase II (KMG-II): from individual species to whole genera.</title>
        <authorList>
            <person name="Goeker M."/>
        </authorList>
    </citation>
    <scope>NUCLEOTIDE SEQUENCE [LARGE SCALE GENOMIC DNA]</scope>
    <source>
        <strain evidence="1 2">DSM 45416</strain>
    </source>
</reference>
<evidence type="ECO:0000313" key="2">
    <source>
        <dbReference type="Proteomes" id="UP000239210"/>
    </source>
</evidence>